<keyword evidence="1" id="KW-1185">Reference proteome</keyword>
<dbReference type="AlphaFoldDB" id="A0A0M3HZE2"/>
<reference evidence="2" key="1">
    <citation type="submission" date="2017-02" db="UniProtKB">
        <authorList>
            <consortium name="WormBaseParasite"/>
        </authorList>
    </citation>
    <scope>IDENTIFICATION</scope>
</reference>
<evidence type="ECO:0000313" key="1">
    <source>
        <dbReference type="Proteomes" id="UP000036681"/>
    </source>
</evidence>
<organism evidence="1 2">
    <name type="scientific">Ascaris lumbricoides</name>
    <name type="common">Giant roundworm</name>
    <dbReference type="NCBI Taxonomy" id="6252"/>
    <lineage>
        <taxon>Eukaryota</taxon>
        <taxon>Metazoa</taxon>
        <taxon>Ecdysozoa</taxon>
        <taxon>Nematoda</taxon>
        <taxon>Chromadorea</taxon>
        <taxon>Rhabditida</taxon>
        <taxon>Spirurina</taxon>
        <taxon>Ascaridomorpha</taxon>
        <taxon>Ascaridoidea</taxon>
        <taxon>Ascarididae</taxon>
        <taxon>Ascaris</taxon>
    </lineage>
</organism>
<accession>A0A0M3HZE2</accession>
<dbReference type="WBParaSite" id="ALUE_0000905901-mRNA-1">
    <property type="protein sequence ID" value="ALUE_0000905901-mRNA-1"/>
    <property type="gene ID" value="ALUE_0000905901"/>
</dbReference>
<proteinExistence type="predicted"/>
<name>A0A0M3HZE2_ASCLU</name>
<protein>
    <submittedName>
        <fullName evidence="2">IBB domain-containing protein</fullName>
    </submittedName>
</protein>
<evidence type="ECO:0000313" key="2">
    <source>
        <dbReference type="WBParaSite" id="ALUE_0000905901-mRNA-1"/>
    </source>
</evidence>
<dbReference type="Proteomes" id="UP000036681">
    <property type="component" value="Unplaced"/>
</dbReference>
<sequence>MTATSKNTISEHNMITVSALLTGLRRRPEEEYSQRSLDDVRERESLRYERKEKLINDLRKSESEETRRRMI</sequence>